<dbReference type="RefSeq" id="XP_018024117.1">
    <property type="nucleotide sequence ID" value="XM_018168628.2"/>
</dbReference>
<accession>A0A8B7PET4</accession>
<keyword evidence="2" id="KW-0732">Signal</keyword>
<dbReference type="AlphaFoldDB" id="A0A8B7PET4"/>
<dbReference type="Proteomes" id="UP000694843">
    <property type="component" value="Unplaced"/>
</dbReference>
<evidence type="ECO:0000313" key="5">
    <source>
        <dbReference type="RefSeq" id="XP_018024117.1"/>
    </source>
</evidence>
<evidence type="ECO:0000256" key="2">
    <source>
        <dbReference type="SAM" id="SignalP"/>
    </source>
</evidence>
<dbReference type="OrthoDB" id="6426745at2759"/>
<evidence type="ECO:0000256" key="1">
    <source>
        <dbReference type="SAM" id="MobiDB-lite"/>
    </source>
</evidence>
<keyword evidence="3" id="KW-1185">Reference proteome</keyword>
<organism evidence="3 5">
    <name type="scientific">Hyalella azteca</name>
    <name type="common">Amphipod</name>
    <dbReference type="NCBI Taxonomy" id="294128"/>
    <lineage>
        <taxon>Eukaryota</taxon>
        <taxon>Metazoa</taxon>
        <taxon>Ecdysozoa</taxon>
        <taxon>Arthropoda</taxon>
        <taxon>Crustacea</taxon>
        <taxon>Multicrustacea</taxon>
        <taxon>Malacostraca</taxon>
        <taxon>Eumalacostraca</taxon>
        <taxon>Peracarida</taxon>
        <taxon>Amphipoda</taxon>
        <taxon>Senticaudata</taxon>
        <taxon>Talitrida</taxon>
        <taxon>Talitroidea</taxon>
        <taxon>Hyalellidae</taxon>
        <taxon>Hyalella</taxon>
    </lineage>
</organism>
<feature type="signal peptide" evidence="2">
    <location>
        <begin position="1"/>
        <end position="23"/>
    </location>
</feature>
<name>A0A8B7PET4_HYAAZ</name>
<evidence type="ECO:0000313" key="3">
    <source>
        <dbReference type="Proteomes" id="UP000694843"/>
    </source>
</evidence>
<evidence type="ECO:0000313" key="4">
    <source>
        <dbReference type="RefSeq" id="XP_018024116.1"/>
    </source>
</evidence>
<gene>
    <name evidence="4 5" type="primary">LOC108679886</name>
</gene>
<protein>
    <submittedName>
        <fullName evidence="4">Uncharacterized protein LOC108679886 isoform X1</fullName>
    </submittedName>
    <submittedName>
        <fullName evidence="5">Uncharacterized protein LOC108679886 isoform X2</fullName>
    </submittedName>
</protein>
<feature type="chain" id="PRO_5044664475" evidence="2">
    <location>
        <begin position="24"/>
        <end position="689"/>
    </location>
</feature>
<sequence>MATRGQHVSLWLALTILAMSVFCMVCATDYDEVAEQTDSYIPIKRNVAYWARSGNRKFFFRPRGEDKRNVAWLARTGGRNTALFPAANKRFDGDFDGVGEEIDSFVEPEEDYNVEDDSDPYAMDKRNIASLVNSKTIPSFMQGYKRHIGPALRFRGQSGGKYQTYDRPDKRYLASLLKSENLPQYYARMNRMNYYGDAPSKRFFSSLLENDYGAPGEGYEKRNVASLLKSDSFKGKRPFSSLLKSQSGIGIAGKRSFSSILDDSKSDTKRFVASLLKSSALRDSDLGPSSNVLGSILDRQGNDFDKRSYASLINRYSPYSQGRHITKRHAGSLDDQQFYDVDDANSDADEYEKRSVGSVMKSFSFKTPGKKHIGSALRGKVNKREPNYDQTTSEEENQLDELQKRYLGSLLDTNAHGNLYSSFPGKRHFSSLLGSSRMRSLYQDEPFEENETKRHIGSLLGSRTIEGKRFLGSLKNSETPFLGNSGIKRFLGSAINSRLAFKIGNNGFRGSAIGSRRNFGNGGPGSSWAEEPNHDTEKRFVESIIQSGTDNKNEDKRFYASLVDNSKNTDMGSKSDGSADKRFLGSALNFKSPSAGEMRTKRNASEAENEDEYGNDDHGGRHKRSLEYYDDDDILPISAGINFAPDFEKAGGMDFVGGSEEDMPVKKFLPARLARLNWFPEFYYNGYNM</sequence>
<dbReference type="KEGG" id="hazt:108679886"/>
<feature type="region of interest" description="Disordered" evidence="1">
    <location>
        <begin position="591"/>
        <end position="624"/>
    </location>
</feature>
<dbReference type="GeneID" id="108679886"/>
<proteinExistence type="predicted"/>
<feature type="region of interest" description="Disordered" evidence="1">
    <location>
        <begin position="515"/>
        <end position="535"/>
    </location>
</feature>
<reference evidence="4 5" key="1">
    <citation type="submission" date="2025-04" db="UniProtKB">
        <authorList>
            <consortium name="RefSeq"/>
        </authorList>
    </citation>
    <scope>IDENTIFICATION</scope>
    <source>
        <tissue evidence="4 5">Whole organism</tissue>
    </source>
</reference>
<dbReference type="RefSeq" id="XP_018024116.1">
    <property type="nucleotide sequence ID" value="XM_018168627.2"/>
</dbReference>